<dbReference type="Proteomes" id="UP000002931">
    <property type="component" value="Unassembled WGS sequence"/>
</dbReference>
<evidence type="ECO:0008006" key="4">
    <source>
        <dbReference type="Google" id="ProtNLM"/>
    </source>
</evidence>
<feature type="transmembrane region" description="Helical" evidence="1">
    <location>
        <begin position="6"/>
        <end position="24"/>
    </location>
</feature>
<reference evidence="2 3" key="1">
    <citation type="journal article" date="2010" name="J. Bacteriol.">
        <title>Genome sequences of Pelagibaca bermudensis HTCC2601T and Maritimibacter alkaliphilus HTCC2654T, the type strains of two marine Roseobacter genera.</title>
        <authorList>
            <person name="Thrash J.C."/>
            <person name="Cho J.C."/>
            <person name="Ferriera S."/>
            <person name="Johnson J."/>
            <person name="Vergin K.L."/>
            <person name="Giovannoni S.J."/>
        </authorList>
    </citation>
    <scope>NUCLEOTIDE SEQUENCE [LARGE SCALE GENOMIC DNA]</scope>
    <source>
        <strain evidence="2 3">HTCC2654</strain>
    </source>
</reference>
<evidence type="ECO:0000313" key="2">
    <source>
        <dbReference type="EMBL" id="EAQ14724.1"/>
    </source>
</evidence>
<keyword evidence="1" id="KW-0472">Membrane</keyword>
<dbReference type="HOGENOM" id="CLU_068878_1_1_5"/>
<evidence type="ECO:0000313" key="3">
    <source>
        <dbReference type="Proteomes" id="UP000002931"/>
    </source>
</evidence>
<evidence type="ECO:0000256" key="1">
    <source>
        <dbReference type="SAM" id="Phobius"/>
    </source>
</evidence>
<feature type="transmembrane region" description="Helical" evidence="1">
    <location>
        <begin position="71"/>
        <end position="91"/>
    </location>
</feature>
<dbReference type="AlphaFoldDB" id="A3V9Y3"/>
<dbReference type="OrthoDB" id="7173290at2"/>
<organism evidence="2 3">
    <name type="scientific">Maritimibacter alkaliphilus HTCC2654</name>
    <dbReference type="NCBI Taxonomy" id="314271"/>
    <lineage>
        <taxon>Bacteria</taxon>
        <taxon>Pseudomonadati</taxon>
        <taxon>Pseudomonadota</taxon>
        <taxon>Alphaproteobacteria</taxon>
        <taxon>Rhodobacterales</taxon>
        <taxon>Roseobacteraceae</taxon>
        <taxon>Maritimibacter</taxon>
    </lineage>
</organism>
<feature type="transmembrane region" description="Helical" evidence="1">
    <location>
        <begin position="123"/>
        <end position="143"/>
    </location>
</feature>
<dbReference type="InterPro" id="IPR006750">
    <property type="entry name" value="YdcZ"/>
</dbReference>
<dbReference type="PANTHER" id="PTHR34821">
    <property type="entry name" value="INNER MEMBRANE PROTEIN YDCZ"/>
    <property type="match status" value="1"/>
</dbReference>
<gene>
    <name evidence="2" type="ORF">RB2654_19113</name>
</gene>
<dbReference type="Pfam" id="PF04657">
    <property type="entry name" value="DMT_YdcZ"/>
    <property type="match status" value="1"/>
</dbReference>
<dbReference type="PANTHER" id="PTHR34821:SF2">
    <property type="entry name" value="INNER MEMBRANE PROTEIN YDCZ"/>
    <property type="match status" value="1"/>
</dbReference>
<comment type="caution">
    <text evidence="2">The sequence shown here is derived from an EMBL/GenBank/DDBJ whole genome shotgun (WGS) entry which is preliminary data.</text>
</comment>
<protein>
    <recommendedName>
        <fullName evidence="4">DMT family transporter</fullName>
    </recommendedName>
</protein>
<feature type="transmembrane region" description="Helical" evidence="1">
    <location>
        <begin position="98"/>
        <end position="117"/>
    </location>
</feature>
<dbReference type="STRING" id="314271.RB2654_19113"/>
<dbReference type="GO" id="GO:0005886">
    <property type="term" value="C:plasma membrane"/>
    <property type="evidence" value="ECO:0007669"/>
    <property type="project" value="TreeGrafter"/>
</dbReference>
<accession>A3V9Y3</accession>
<proteinExistence type="predicted"/>
<feature type="transmembrane region" description="Helical" evidence="1">
    <location>
        <begin position="36"/>
        <end position="56"/>
    </location>
</feature>
<keyword evidence="3" id="KW-1185">Reference proteome</keyword>
<name>A3V9Y3_9RHOB</name>
<dbReference type="EMBL" id="AAMT01000001">
    <property type="protein sequence ID" value="EAQ14724.1"/>
    <property type="molecule type" value="Genomic_DNA"/>
</dbReference>
<dbReference type="eggNOG" id="COG3238">
    <property type="taxonomic scope" value="Bacteria"/>
</dbReference>
<keyword evidence="1" id="KW-1133">Transmembrane helix</keyword>
<keyword evidence="1" id="KW-0812">Transmembrane</keyword>
<sequence length="147" mass="15020">MNGTTGYALTMLIAGIGIPVFAAINSQLGQKIGNPFATGIVTFGLAFTIGLIAALLTGPSAIARLGDAPKVLLTGGFFVAFYVLSITFVAPRFGVGNAVFFVLLGQLVSAALIDQFGLFGARISPISLTRAAGIALMAVGVWLTQKA</sequence>
<dbReference type="RefSeq" id="WP_008334539.1">
    <property type="nucleotide sequence ID" value="NZ_CH902578.1"/>
</dbReference>